<protein>
    <submittedName>
        <fullName evidence="2">TadE-like protein</fullName>
    </submittedName>
</protein>
<evidence type="ECO:0000313" key="3">
    <source>
        <dbReference type="Proteomes" id="UP000316304"/>
    </source>
</evidence>
<reference evidence="2 3" key="1">
    <citation type="submission" date="2019-02" db="EMBL/GenBank/DDBJ databases">
        <title>Deep-cultivation of Planctomycetes and their phenomic and genomic characterization uncovers novel biology.</title>
        <authorList>
            <person name="Wiegand S."/>
            <person name="Jogler M."/>
            <person name="Boedeker C."/>
            <person name="Pinto D."/>
            <person name="Vollmers J."/>
            <person name="Rivas-Marin E."/>
            <person name="Kohn T."/>
            <person name="Peeters S.H."/>
            <person name="Heuer A."/>
            <person name="Rast P."/>
            <person name="Oberbeckmann S."/>
            <person name="Bunk B."/>
            <person name="Jeske O."/>
            <person name="Meyerdierks A."/>
            <person name="Storesund J.E."/>
            <person name="Kallscheuer N."/>
            <person name="Luecker S."/>
            <person name="Lage O.M."/>
            <person name="Pohl T."/>
            <person name="Merkel B.J."/>
            <person name="Hornburger P."/>
            <person name="Mueller R.-W."/>
            <person name="Bruemmer F."/>
            <person name="Labrenz M."/>
            <person name="Spormann A.M."/>
            <person name="Op Den Camp H."/>
            <person name="Overmann J."/>
            <person name="Amann R."/>
            <person name="Jetten M.S.M."/>
            <person name="Mascher T."/>
            <person name="Medema M.H."/>
            <person name="Devos D.P."/>
            <person name="Kaster A.-K."/>
            <person name="Ovreas L."/>
            <person name="Rohde M."/>
            <person name="Galperin M.Y."/>
            <person name="Jogler C."/>
        </authorList>
    </citation>
    <scope>NUCLEOTIDE SEQUENCE [LARGE SCALE GENOMIC DNA]</scope>
    <source>
        <strain evidence="2 3">Pla52o</strain>
    </source>
</reference>
<dbReference type="AlphaFoldDB" id="A0A5C6BZN1"/>
<proteinExistence type="predicted"/>
<dbReference type="RefSeq" id="WP_261343358.1">
    <property type="nucleotide sequence ID" value="NZ_SJPT01000010.1"/>
</dbReference>
<evidence type="ECO:0000259" key="1">
    <source>
        <dbReference type="Pfam" id="PF07811"/>
    </source>
</evidence>
<name>A0A5C6BZN1_9BACT</name>
<sequence length="122" mass="12521">MVELAVCMPVLFLVVFASIEACNMIAMKQVICESAYEGALVALKPDATESDVVDRVNATLASRGVTPSEVSVAGAGGAAYSTLARGDTVTVTIQAATNGNIAGPQLFGFTHSLSSQLTAIKQ</sequence>
<dbReference type="Proteomes" id="UP000316304">
    <property type="component" value="Unassembled WGS sequence"/>
</dbReference>
<gene>
    <name evidence="2" type="ORF">Pla52o_49280</name>
</gene>
<keyword evidence="3" id="KW-1185">Reference proteome</keyword>
<feature type="domain" description="TadE-like" evidence="1">
    <location>
        <begin position="1"/>
        <end position="39"/>
    </location>
</feature>
<organism evidence="2 3">
    <name type="scientific">Novipirellula galeiformis</name>
    <dbReference type="NCBI Taxonomy" id="2528004"/>
    <lineage>
        <taxon>Bacteria</taxon>
        <taxon>Pseudomonadati</taxon>
        <taxon>Planctomycetota</taxon>
        <taxon>Planctomycetia</taxon>
        <taxon>Pirellulales</taxon>
        <taxon>Pirellulaceae</taxon>
        <taxon>Novipirellula</taxon>
    </lineage>
</organism>
<comment type="caution">
    <text evidence="2">The sequence shown here is derived from an EMBL/GenBank/DDBJ whole genome shotgun (WGS) entry which is preliminary data.</text>
</comment>
<dbReference type="EMBL" id="SJPT01000010">
    <property type="protein sequence ID" value="TWU17713.1"/>
    <property type="molecule type" value="Genomic_DNA"/>
</dbReference>
<evidence type="ECO:0000313" key="2">
    <source>
        <dbReference type="EMBL" id="TWU17713.1"/>
    </source>
</evidence>
<dbReference type="InterPro" id="IPR012495">
    <property type="entry name" value="TadE-like_dom"/>
</dbReference>
<dbReference type="Pfam" id="PF07811">
    <property type="entry name" value="TadE"/>
    <property type="match status" value="1"/>
</dbReference>
<accession>A0A5C6BZN1</accession>